<gene>
    <name evidence="11 14" type="primary">rlmE</name>
    <name evidence="11" type="synonym">ftsJ</name>
    <name evidence="11" type="synonym">rrmJ</name>
    <name evidence="14" type="ORF">BUCINSTRO3249_0246</name>
</gene>
<dbReference type="OrthoDB" id="9790080at2"/>
<evidence type="ECO:0000256" key="10">
    <source>
        <dbReference type="ARBA" id="ARBA00048970"/>
    </source>
</evidence>
<dbReference type="InterPro" id="IPR015507">
    <property type="entry name" value="rRNA-MeTfrase_E"/>
</dbReference>
<keyword evidence="3 11" id="KW-0808">Transferase</keyword>
<reference evidence="15" key="1">
    <citation type="submission" date="2018-09" db="EMBL/GenBank/DDBJ databases">
        <authorList>
            <person name="Manzano-Marin A."/>
            <person name="Manzano-Marin A."/>
        </authorList>
    </citation>
    <scope>NUCLEOTIDE SEQUENCE [LARGE SCALE GENOMIC DNA]</scope>
    <source>
        <strain evidence="15">BuCistrobi</strain>
    </source>
</reference>
<comment type="subcellular location">
    <subcellularLocation>
        <location evidence="11">Cytoplasm</location>
    </subcellularLocation>
</comment>
<sequence>MIFRKKINSSKSWLQRYFKDPYIKERNRKNLRSRAWFKLKEINELEKVFKKNMNVIDLGSNPGGWSEYVRQKIGKLGIILACDISPMRALDGVIFFHGDITQTDTLKKFFLIIKKYSWNVVMSDMSPNISGCSIVDNMNMFKLSDIVLDISIQVLSKTGYLIIKLFQGYGFDEYISKIYDLFSLVKIYKPRSSRDNSREVYIIASRCKI</sequence>
<evidence type="ECO:0000256" key="7">
    <source>
        <dbReference type="ARBA" id="ARBA00041129"/>
    </source>
</evidence>
<dbReference type="EMBL" id="LR025085">
    <property type="protein sequence ID" value="VAX76633.1"/>
    <property type="molecule type" value="Genomic_DNA"/>
</dbReference>
<evidence type="ECO:0000259" key="13">
    <source>
        <dbReference type="Pfam" id="PF01728"/>
    </source>
</evidence>
<feature type="binding site" evidence="11">
    <location>
        <position position="99"/>
    </location>
    <ligand>
        <name>S-adenosyl-L-methionine</name>
        <dbReference type="ChEBI" id="CHEBI:59789"/>
    </ligand>
</feature>
<keyword evidence="1 11" id="KW-0698">rRNA processing</keyword>
<evidence type="ECO:0000256" key="5">
    <source>
        <dbReference type="ARBA" id="ARBA00037569"/>
    </source>
</evidence>
<dbReference type="InterPro" id="IPR002877">
    <property type="entry name" value="RNA_MeTrfase_FtsJ_dom"/>
</dbReference>
<keyword evidence="4 11" id="KW-0949">S-adenosyl-L-methionine</keyword>
<evidence type="ECO:0000256" key="8">
    <source>
        <dbReference type="ARBA" id="ARBA00041995"/>
    </source>
</evidence>
<dbReference type="RefSeq" id="WP_158349121.1">
    <property type="nucleotide sequence ID" value="NZ_LR025085.1"/>
</dbReference>
<dbReference type="AlphaFoldDB" id="A0A3B1DWG3"/>
<comment type="catalytic activity">
    <reaction evidence="10 11">
        <text>uridine(2552) in 23S rRNA + S-adenosyl-L-methionine = 2'-O-methyluridine(2552) in 23S rRNA + S-adenosyl-L-homocysteine + H(+)</text>
        <dbReference type="Rhea" id="RHEA:42720"/>
        <dbReference type="Rhea" id="RHEA-COMP:10202"/>
        <dbReference type="Rhea" id="RHEA-COMP:10203"/>
        <dbReference type="ChEBI" id="CHEBI:15378"/>
        <dbReference type="ChEBI" id="CHEBI:57856"/>
        <dbReference type="ChEBI" id="CHEBI:59789"/>
        <dbReference type="ChEBI" id="CHEBI:65315"/>
        <dbReference type="ChEBI" id="CHEBI:74478"/>
        <dbReference type="EC" id="2.1.1.166"/>
    </reaction>
</comment>
<proteinExistence type="inferred from homology"/>
<dbReference type="InterPro" id="IPR050082">
    <property type="entry name" value="RNA_methyltr_RlmE"/>
</dbReference>
<evidence type="ECO:0000256" key="2">
    <source>
        <dbReference type="ARBA" id="ARBA00022603"/>
    </source>
</evidence>
<feature type="binding site" evidence="11">
    <location>
        <position position="124"/>
    </location>
    <ligand>
        <name>S-adenosyl-L-methionine</name>
        <dbReference type="ChEBI" id="CHEBI:59789"/>
    </ligand>
</feature>
<evidence type="ECO:0000256" key="4">
    <source>
        <dbReference type="ARBA" id="ARBA00022691"/>
    </source>
</evidence>
<feature type="binding site" evidence="11">
    <location>
        <position position="83"/>
    </location>
    <ligand>
        <name>S-adenosyl-L-methionine</name>
        <dbReference type="ChEBI" id="CHEBI:59789"/>
    </ligand>
</feature>
<dbReference type="PIRSF" id="PIRSF005461">
    <property type="entry name" value="23S_rRNA_mtase"/>
    <property type="match status" value="1"/>
</dbReference>
<evidence type="ECO:0000256" key="9">
    <source>
        <dbReference type="ARBA" id="ARBA00042745"/>
    </source>
</evidence>
<evidence type="ECO:0000256" key="11">
    <source>
        <dbReference type="HAMAP-Rule" id="MF_01547"/>
    </source>
</evidence>
<evidence type="ECO:0000256" key="6">
    <source>
        <dbReference type="ARBA" id="ARBA00038861"/>
    </source>
</evidence>
<evidence type="ECO:0000313" key="14">
    <source>
        <dbReference type="EMBL" id="VAX76633.1"/>
    </source>
</evidence>
<dbReference type="Gene3D" id="3.40.50.150">
    <property type="entry name" value="Vaccinia Virus protein VP39"/>
    <property type="match status" value="1"/>
</dbReference>
<dbReference type="EC" id="2.1.1.166" evidence="6 11"/>
<name>A0A3B1DWG3_9GAMM</name>
<dbReference type="InterPro" id="IPR029063">
    <property type="entry name" value="SAM-dependent_MTases_sf"/>
</dbReference>
<dbReference type="Pfam" id="PF01728">
    <property type="entry name" value="FtsJ"/>
    <property type="match status" value="1"/>
</dbReference>
<feature type="domain" description="Ribosomal RNA methyltransferase FtsJ" evidence="13">
    <location>
        <begin position="32"/>
        <end position="205"/>
    </location>
</feature>
<dbReference type="GO" id="GO:0008650">
    <property type="term" value="F:rRNA (uridine-2'-O-)-methyltransferase activity"/>
    <property type="evidence" value="ECO:0007669"/>
    <property type="project" value="UniProtKB-UniRule"/>
</dbReference>
<dbReference type="HAMAP" id="MF_01547">
    <property type="entry name" value="RNA_methyltr_E"/>
    <property type="match status" value="1"/>
</dbReference>
<dbReference type="PANTHER" id="PTHR10920:SF18">
    <property type="entry name" value="RRNA METHYLTRANSFERASE 2, MITOCHONDRIAL"/>
    <property type="match status" value="1"/>
</dbReference>
<evidence type="ECO:0000313" key="15">
    <source>
        <dbReference type="Proteomes" id="UP000271849"/>
    </source>
</evidence>
<evidence type="ECO:0000256" key="12">
    <source>
        <dbReference type="PIRSR" id="PIRSR005461-1"/>
    </source>
</evidence>
<dbReference type="STRING" id="1921549.GCA_900128825_00245"/>
<comment type="similarity">
    <text evidence="11">Belongs to the class I-like SAM-binding methyltransferase superfamily. RNA methyltransferase RlmE family.</text>
</comment>
<keyword evidence="11" id="KW-0963">Cytoplasm</keyword>
<feature type="binding site" evidence="11">
    <location>
        <position position="63"/>
    </location>
    <ligand>
        <name>S-adenosyl-L-methionine</name>
        <dbReference type="ChEBI" id="CHEBI:59789"/>
    </ligand>
</feature>
<protein>
    <recommendedName>
        <fullName evidence="7 11">Ribosomal RNA large subunit methyltransferase E</fullName>
        <ecNumber evidence="6 11">2.1.1.166</ecNumber>
    </recommendedName>
    <alternativeName>
        <fullName evidence="9 11">23S rRNA Um2552 methyltransferase</fullName>
    </alternativeName>
    <alternativeName>
        <fullName evidence="8 11">rRNA (uridine-2'-O-)-methyltransferase</fullName>
    </alternativeName>
</protein>
<dbReference type="SUPFAM" id="SSF53335">
    <property type="entry name" value="S-adenosyl-L-methionine-dependent methyltransferases"/>
    <property type="match status" value="1"/>
</dbReference>
<dbReference type="PANTHER" id="PTHR10920">
    <property type="entry name" value="RIBOSOMAL RNA METHYLTRANSFERASE"/>
    <property type="match status" value="1"/>
</dbReference>
<dbReference type="Proteomes" id="UP000271849">
    <property type="component" value="Chromosome"/>
</dbReference>
<evidence type="ECO:0000256" key="3">
    <source>
        <dbReference type="ARBA" id="ARBA00022679"/>
    </source>
</evidence>
<evidence type="ECO:0000256" key="1">
    <source>
        <dbReference type="ARBA" id="ARBA00022552"/>
    </source>
</evidence>
<accession>A0A3B1DWG3</accession>
<dbReference type="GO" id="GO:0005737">
    <property type="term" value="C:cytoplasm"/>
    <property type="evidence" value="ECO:0007669"/>
    <property type="project" value="UniProtKB-SubCell"/>
</dbReference>
<feature type="binding site" evidence="11">
    <location>
        <position position="65"/>
    </location>
    <ligand>
        <name>S-adenosyl-L-methionine</name>
        <dbReference type="ChEBI" id="CHEBI:59789"/>
    </ligand>
</feature>
<organism evidence="14 15">
    <name type="scientific">Buchnera aphidicola</name>
    <name type="common">Cinara strobi</name>
    <dbReference type="NCBI Taxonomy" id="1921549"/>
    <lineage>
        <taxon>Bacteria</taxon>
        <taxon>Pseudomonadati</taxon>
        <taxon>Pseudomonadota</taxon>
        <taxon>Gammaproteobacteria</taxon>
        <taxon>Enterobacterales</taxon>
        <taxon>Erwiniaceae</taxon>
        <taxon>Buchnera</taxon>
    </lineage>
</organism>
<keyword evidence="2 11" id="KW-0489">Methyltransferase</keyword>
<comment type="function">
    <text evidence="5 11">Specifically methylates the uridine in position 2552 of 23S rRNA at the 2'-O position of the ribose in the fully assembled 50S ribosomal subunit.</text>
</comment>
<feature type="active site" description="Proton acceptor" evidence="11 12">
    <location>
        <position position="164"/>
    </location>
</feature>